<evidence type="ECO:0000256" key="1">
    <source>
        <dbReference type="SAM" id="SignalP"/>
    </source>
</evidence>
<evidence type="ECO:0000313" key="3">
    <source>
        <dbReference type="Proteomes" id="UP000739565"/>
    </source>
</evidence>
<keyword evidence="1" id="KW-0732">Signal</keyword>
<dbReference type="EMBL" id="JAHXRI010000007">
    <property type="protein sequence ID" value="MBZ1350811.1"/>
    <property type="molecule type" value="Genomic_DNA"/>
</dbReference>
<accession>A0A953T4S0</accession>
<feature type="signal peptide" evidence="1">
    <location>
        <begin position="1"/>
        <end position="28"/>
    </location>
</feature>
<keyword evidence="3" id="KW-1185">Reference proteome</keyword>
<sequence>MHTTTIRFAGLSKFVCAAALITSFQISAQTQSNATTPTTSGLLTAAQYDDVATLLIGKTPASGLPASVNQSQKWATYTQTVETNWAEYTEKIGTPMVEWAKTEVPAVSETVFYPFSGPDFTTAYRIYPNAKRYIMIAMQNAERPLNLGSTNTQLTDQALDILISAWQLYGTHGFFVTEYLERYYYATQGRIGSSTFITIFMKLQGFELDRIVPIKVNSEGDVEEIPAETRNWPSVRIYATKAGKPIVVDYLKMDLSNPGLQASPENLKFVQLASANPTIFKAASHLPQNANFNMIAREILGKAPLVVQDETALNYSALIKSFDVALYGKFVIAHHAFQSYHTDLALAFTQRSDIKPLNYRFGYYKDGNYVVLIARRK</sequence>
<proteinExistence type="predicted"/>
<gene>
    <name evidence="2" type="ORF">KZZ10_09150</name>
</gene>
<comment type="caution">
    <text evidence="2">The sequence shown here is derived from an EMBL/GenBank/DDBJ whole genome shotgun (WGS) entry which is preliminary data.</text>
</comment>
<feature type="chain" id="PRO_5037637170" evidence="1">
    <location>
        <begin position="29"/>
        <end position="377"/>
    </location>
</feature>
<evidence type="ECO:0000313" key="2">
    <source>
        <dbReference type="EMBL" id="MBZ1350811.1"/>
    </source>
</evidence>
<dbReference type="RefSeq" id="WP_259661218.1">
    <property type="nucleotide sequence ID" value="NZ_JAHXRI010000007.1"/>
</dbReference>
<reference evidence="2" key="1">
    <citation type="submission" date="2021-07" db="EMBL/GenBank/DDBJ databases">
        <title>New genus and species of the family Alcaligenaceae.</title>
        <authorList>
            <person name="Hahn M.W."/>
        </authorList>
    </citation>
    <scope>NUCLEOTIDE SEQUENCE</scope>
    <source>
        <strain evidence="2">LF4-65</strain>
    </source>
</reference>
<dbReference type="AlphaFoldDB" id="A0A953T4S0"/>
<protein>
    <submittedName>
        <fullName evidence="2">Uncharacterized protein</fullName>
    </submittedName>
</protein>
<dbReference type="Proteomes" id="UP000739565">
    <property type="component" value="Unassembled WGS sequence"/>
</dbReference>
<organism evidence="2 3">
    <name type="scientific">Zwartia hollandica</name>
    <dbReference type="NCBI Taxonomy" id="324606"/>
    <lineage>
        <taxon>Bacteria</taxon>
        <taxon>Pseudomonadati</taxon>
        <taxon>Pseudomonadota</taxon>
        <taxon>Betaproteobacteria</taxon>
        <taxon>Burkholderiales</taxon>
        <taxon>Alcaligenaceae</taxon>
        <taxon>Zwartia</taxon>
    </lineage>
</organism>
<name>A0A953T4S0_9BURK</name>